<gene>
    <name evidence="12" type="primary">sox5</name>
</gene>
<feature type="compositionally biased region" description="Low complexity" evidence="10">
    <location>
        <begin position="664"/>
        <end position="677"/>
    </location>
</feature>
<dbReference type="SMART" id="SM00398">
    <property type="entry name" value="HMG"/>
    <property type="match status" value="1"/>
</dbReference>
<keyword evidence="2" id="KW-0221">Differentiation</keyword>
<keyword evidence="3" id="KW-0805">Transcription regulation</keyword>
<dbReference type="PANTHER" id="PTHR45789">
    <property type="entry name" value="FI18025P1"/>
    <property type="match status" value="1"/>
</dbReference>
<dbReference type="Gene3D" id="1.10.30.10">
    <property type="entry name" value="High mobility group box domain"/>
    <property type="match status" value="1"/>
</dbReference>
<keyword evidence="13" id="KW-1185">Reference proteome</keyword>
<feature type="compositionally biased region" description="Gly residues" evidence="10">
    <location>
        <begin position="83"/>
        <end position="95"/>
    </location>
</feature>
<dbReference type="PROSITE" id="PS50118">
    <property type="entry name" value="HMG_BOX_2"/>
    <property type="match status" value="1"/>
</dbReference>
<name>A0A8C5DXS0_GOUWI</name>
<protein>
    <recommendedName>
        <fullName evidence="11">HMG box domain-containing protein</fullName>
    </recommendedName>
</protein>
<dbReference type="Ensembl" id="ENSGWIT00000013990.1">
    <property type="protein sequence ID" value="ENSGWIP00000012556.1"/>
    <property type="gene ID" value="ENSGWIG00000004018.1"/>
</dbReference>
<dbReference type="PANTHER" id="PTHR45789:SF3">
    <property type="entry name" value="TRANSCRIPTION FACTOR SOX-5"/>
    <property type="match status" value="1"/>
</dbReference>
<evidence type="ECO:0000256" key="5">
    <source>
        <dbReference type="ARBA" id="ARBA00023125"/>
    </source>
</evidence>
<keyword evidence="6" id="KW-0804">Transcription</keyword>
<dbReference type="InterPro" id="IPR051356">
    <property type="entry name" value="SOX/SOX-like_TF"/>
</dbReference>
<sequence>MSSKRPASPYGGTDGDVTMATSRQRMDDEESEGLGGVIHLPLASYCSKVFVWSRRSVFFNDLICSLSPYPLHNATSPGKEEGGGGGRPGSDGGSSTGALGTPERRKGSLADVVDTLKQRKMEELIKNEPEEATSIERLLSKDWKDKLLAMGSGHIGEIKGTPDSLVEKERQLMGMIGQLSSLREQLLAAHEEQKKLAASQMEKQRQQMELAKQQQDQIARQQQQLLQQQHKINLLQQQIQVQGQLPPLMIPVFPPDQRTLAAAAAQQGFLMPPGFNYKPGCSDPYPLQLIPTTMAAAAAAATPGLGPLQLQQLYAAQLAAMQVSPGAKQHGGSLPPQANLGTHSPPTNTHPQSDKRSSPPPNKIKGAQPLNLSAKPKAPESKSPNSPPTSPQVHAAYLFFPSSPVCSSVLVSADLLSSLSSTAYLNDHEAVSKAFAEARQMKEQLKREQQVLDAKVAAVSNLSLNNGRSDKDKAALESLSQQLKQQAEDKFSHAMLDFTMSGDSDGSPSVSDSRIFREARGRGSTEPHIKRPMNAFMVWAKDERRKILQAFPDMHNSNISKILGSRWKAMTNLEKQPYYEEQARLSKQHLEKYPDYKYKPRPKRTCLVDGKKLRIGEYKAIMRSRRQEMRQYFSVGQQGQLPLSSAGVVYPSALSMAGMPSPQIPSEHSSMSSSPEPTANHHQSTAVTSLKGEEPRIKEEELRLDDSNGDVYDDFDYEDEEADYASDNDNHITQ</sequence>
<dbReference type="GO" id="GO:0032332">
    <property type="term" value="P:positive regulation of chondrocyte differentiation"/>
    <property type="evidence" value="ECO:0007669"/>
    <property type="project" value="TreeGrafter"/>
</dbReference>
<feature type="domain" description="HMG box" evidence="11">
    <location>
        <begin position="529"/>
        <end position="597"/>
    </location>
</feature>
<dbReference type="GO" id="GO:0005634">
    <property type="term" value="C:nucleus"/>
    <property type="evidence" value="ECO:0007669"/>
    <property type="project" value="UniProtKB-SubCell"/>
</dbReference>
<evidence type="ECO:0000313" key="12">
    <source>
        <dbReference type="Ensembl" id="ENSGWIP00000012556.1"/>
    </source>
</evidence>
<dbReference type="GO" id="GO:0000981">
    <property type="term" value="F:DNA-binding transcription factor activity, RNA polymerase II-specific"/>
    <property type="evidence" value="ECO:0007669"/>
    <property type="project" value="TreeGrafter"/>
</dbReference>
<feature type="region of interest" description="Disordered" evidence="10">
    <location>
        <begin position="75"/>
        <end position="108"/>
    </location>
</feature>
<dbReference type="FunFam" id="1.10.30.10:FF:000003">
    <property type="entry name" value="Putative transcription factor SOX-6"/>
    <property type="match status" value="1"/>
</dbReference>
<evidence type="ECO:0000256" key="10">
    <source>
        <dbReference type="SAM" id="MobiDB-lite"/>
    </source>
</evidence>
<dbReference type="Proteomes" id="UP000694680">
    <property type="component" value="Chromosome 6"/>
</dbReference>
<reference evidence="12" key="2">
    <citation type="submission" date="2025-08" db="UniProtKB">
        <authorList>
            <consortium name="Ensembl"/>
        </authorList>
    </citation>
    <scope>IDENTIFICATION</scope>
</reference>
<reference evidence="12" key="1">
    <citation type="submission" date="2020-06" db="EMBL/GenBank/DDBJ databases">
        <authorList>
            <consortium name="Wellcome Sanger Institute Data Sharing"/>
        </authorList>
    </citation>
    <scope>NUCLEOTIDE SEQUENCE [LARGE SCALE GENOMIC DNA]</scope>
</reference>
<dbReference type="InterPro" id="IPR009071">
    <property type="entry name" value="HMG_box_dom"/>
</dbReference>
<evidence type="ECO:0000256" key="4">
    <source>
        <dbReference type="ARBA" id="ARBA00023054"/>
    </source>
</evidence>
<feature type="region of interest" description="Disordered" evidence="10">
    <location>
        <begin position="326"/>
        <end position="390"/>
    </location>
</feature>
<feature type="region of interest" description="Disordered" evidence="10">
    <location>
        <begin position="1"/>
        <end position="30"/>
    </location>
</feature>
<keyword evidence="7 8" id="KW-0539">Nucleus</keyword>
<evidence type="ECO:0000256" key="6">
    <source>
        <dbReference type="ARBA" id="ARBA00023163"/>
    </source>
</evidence>
<feature type="region of interest" description="Disordered" evidence="10">
    <location>
        <begin position="659"/>
        <end position="734"/>
    </location>
</feature>
<dbReference type="GO" id="GO:0000978">
    <property type="term" value="F:RNA polymerase II cis-regulatory region sequence-specific DNA binding"/>
    <property type="evidence" value="ECO:0007669"/>
    <property type="project" value="TreeGrafter"/>
</dbReference>
<evidence type="ECO:0000256" key="7">
    <source>
        <dbReference type="ARBA" id="ARBA00023242"/>
    </source>
</evidence>
<dbReference type="CDD" id="cd22042">
    <property type="entry name" value="HMG-box_EGL13-like"/>
    <property type="match status" value="1"/>
</dbReference>
<feature type="DNA-binding region" description="HMG box" evidence="8">
    <location>
        <begin position="529"/>
        <end position="597"/>
    </location>
</feature>
<feature type="compositionally biased region" description="Acidic residues" evidence="10">
    <location>
        <begin position="707"/>
        <end position="726"/>
    </location>
</feature>
<dbReference type="InterPro" id="IPR036910">
    <property type="entry name" value="HMG_box_dom_sf"/>
</dbReference>
<organism evidence="12 13">
    <name type="scientific">Gouania willdenowi</name>
    <name type="common">Blunt-snouted clingfish</name>
    <name type="synonym">Lepadogaster willdenowi</name>
    <dbReference type="NCBI Taxonomy" id="441366"/>
    <lineage>
        <taxon>Eukaryota</taxon>
        <taxon>Metazoa</taxon>
        <taxon>Chordata</taxon>
        <taxon>Craniata</taxon>
        <taxon>Vertebrata</taxon>
        <taxon>Euteleostomi</taxon>
        <taxon>Actinopterygii</taxon>
        <taxon>Neopterygii</taxon>
        <taxon>Teleostei</taxon>
        <taxon>Neoteleostei</taxon>
        <taxon>Acanthomorphata</taxon>
        <taxon>Ovalentaria</taxon>
        <taxon>Blenniimorphae</taxon>
        <taxon>Blenniiformes</taxon>
        <taxon>Gobiesocoidei</taxon>
        <taxon>Gobiesocidae</taxon>
        <taxon>Gobiesocinae</taxon>
        <taxon>Gouania</taxon>
    </lineage>
</organism>
<reference evidence="12" key="3">
    <citation type="submission" date="2025-09" db="UniProtKB">
        <authorList>
            <consortium name="Ensembl"/>
        </authorList>
    </citation>
    <scope>IDENTIFICATION</scope>
</reference>
<accession>A0A8C5DXS0</accession>
<dbReference type="GO" id="GO:0045165">
    <property type="term" value="P:cell fate commitment"/>
    <property type="evidence" value="ECO:0007669"/>
    <property type="project" value="TreeGrafter"/>
</dbReference>
<evidence type="ECO:0000313" key="13">
    <source>
        <dbReference type="Proteomes" id="UP000694680"/>
    </source>
</evidence>
<dbReference type="SUPFAM" id="SSF47095">
    <property type="entry name" value="HMG-box"/>
    <property type="match status" value="1"/>
</dbReference>
<evidence type="ECO:0000256" key="9">
    <source>
        <dbReference type="SAM" id="Coils"/>
    </source>
</evidence>
<evidence type="ECO:0000256" key="8">
    <source>
        <dbReference type="PROSITE-ProRule" id="PRU00267"/>
    </source>
</evidence>
<proteinExistence type="predicted"/>
<dbReference type="AlphaFoldDB" id="A0A8C5DXS0"/>
<keyword evidence="4 9" id="KW-0175">Coiled coil</keyword>
<feature type="compositionally biased region" description="Polar residues" evidence="10">
    <location>
        <begin position="339"/>
        <end position="351"/>
    </location>
</feature>
<evidence type="ECO:0000256" key="2">
    <source>
        <dbReference type="ARBA" id="ARBA00022782"/>
    </source>
</evidence>
<evidence type="ECO:0000256" key="3">
    <source>
        <dbReference type="ARBA" id="ARBA00023015"/>
    </source>
</evidence>
<feature type="coiled-coil region" evidence="9">
    <location>
        <begin position="428"/>
        <end position="455"/>
    </location>
</feature>
<keyword evidence="5 8" id="KW-0238">DNA-binding</keyword>
<dbReference type="Pfam" id="PF00505">
    <property type="entry name" value="HMG_box"/>
    <property type="match status" value="1"/>
</dbReference>
<comment type="subcellular location">
    <subcellularLocation>
        <location evidence="1">Nucleus</location>
    </subcellularLocation>
</comment>
<feature type="coiled-coil region" evidence="9">
    <location>
        <begin position="187"/>
        <end position="238"/>
    </location>
</feature>
<feature type="compositionally biased region" description="Basic and acidic residues" evidence="10">
    <location>
        <begin position="691"/>
        <end position="706"/>
    </location>
</feature>
<evidence type="ECO:0000259" key="11">
    <source>
        <dbReference type="PROSITE" id="PS50118"/>
    </source>
</evidence>
<evidence type="ECO:0000256" key="1">
    <source>
        <dbReference type="ARBA" id="ARBA00004123"/>
    </source>
</evidence>